<dbReference type="AlphaFoldDB" id="A0A9N7VP22"/>
<reference evidence="2" key="1">
    <citation type="submission" date="2020-03" db="EMBL/GenBank/DDBJ databases">
        <authorList>
            <person name="Weist P."/>
        </authorList>
    </citation>
    <scope>NUCLEOTIDE SEQUENCE</scope>
</reference>
<protein>
    <submittedName>
        <fullName evidence="2">Uncharacterized protein</fullName>
    </submittedName>
</protein>
<name>A0A9N7VP22_PLEPL</name>
<evidence type="ECO:0000313" key="2">
    <source>
        <dbReference type="EMBL" id="CAB1455781.1"/>
    </source>
</evidence>
<feature type="compositionally biased region" description="Pro residues" evidence="1">
    <location>
        <begin position="90"/>
        <end position="106"/>
    </location>
</feature>
<keyword evidence="3" id="KW-1185">Reference proteome</keyword>
<organism evidence="2 3">
    <name type="scientific">Pleuronectes platessa</name>
    <name type="common">European plaice</name>
    <dbReference type="NCBI Taxonomy" id="8262"/>
    <lineage>
        <taxon>Eukaryota</taxon>
        <taxon>Metazoa</taxon>
        <taxon>Chordata</taxon>
        <taxon>Craniata</taxon>
        <taxon>Vertebrata</taxon>
        <taxon>Euteleostomi</taxon>
        <taxon>Actinopterygii</taxon>
        <taxon>Neopterygii</taxon>
        <taxon>Teleostei</taxon>
        <taxon>Neoteleostei</taxon>
        <taxon>Acanthomorphata</taxon>
        <taxon>Carangaria</taxon>
        <taxon>Pleuronectiformes</taxon>
        <taxon>Pleuronectoidei</taxon>
        <taxon>Pleuronectidae</taxon>
        <taxon>Pleuronectes</taxon>
    </lineage>
</organism>
<dbReference type="Proteomes" id="UP001153269">
    <property type="component" value="Unassembled WGS sequence"/>
</dbReference>
<feature type="region of interest" description="Disordered" evidence="1">
    <location>
        <begin position="85"/>
        <end position="133"/>
    </location>
</feature>
<dbReference type="EMBL" id="CADEAL010004269">
    <property type="protein sequence ID" value="CAB1455781.1"/>
    <property type="molecule type" value="Genomic_DNA"/>
</dbReference>
<comment type="caution">
    <text evidence="2">The sequence shown here is derived from an EMBL/GenBank/DDBJ whole genome shotgun (WGS) entry which is preliminary data.</text>
</comment>
<gene>
    <name evidence="2" type="ORF">PLEPLA_LOCUS43562</name>
</gene>
<feature type="compositionally biased region" description="Pro residues" evidence="1">
    <location>
        <begin position="122"/>
        <end position="133"/>
    </location>
</feature>
<accession>A0A9N7VP22</accession>
<evidence type="ECO:0000313" key="3">
    <source>
        <dbReference type="Proteomes" id="UP001153269"/>
    </source>
</evidence>
<evidence type="ECO:0000256" key="1">
    <source>
        <dbReference type="SAM" id="MobiDB-lite"/>
    </source>
</evidence>
<sequence length="133" mass="14081">MPLPRLHAPDVKCRCLNHTELSVLKERKGLLKMGVGTGGGVSVWGWGFTGAAELGCAVVNGVLGSIMAPAEARRLYIFNDLSADASQAAPPHPPPPLHPSTPPPTLTRPLPEIHQHSSASPPHRPPPPPSRPR</sequence>
<proteinExistence type="predicted"/>